<protein>
    <submittedName>
        <fullName evidence="1">Uncharacterized protein</fullName>
    </submittedName>
</protein>
<gene>
    <name evidence="1" type="ORF">Q8A67_010234</name>
</gene>
<name>A0AA88TQ95_9TELE</name>
<sequence>MVRANLCGVAVGWCLARSLVSKVVGKFDCWPFTWLQVAFPILRPGVSASDYHSVRLGSYDASIESSHQIGLSDRIGLQIVEEQPFRVCVGVWGGISA</sequence>
<evidence type="ECO:0000313" key="1">
    <source>
        <dbReference type="EMBL" id="KAK2898816.1"/>
    </source>
</evidence>
<evidence type="ECO:0000313" key="2">
    <source>
        <dbReference type="Proteomes" id="UP001187343"/>
    </source>
</evidence>
<organism evidence="1 2">
    <name type="scientific">Cirrhinus molitorella</name>
    <name type="common">mud carp</name>
    <dbReference type="NCBI Taxonomy" id="172907"/>
    <lineage>
        <taxon>Eukaryota</taxon>
        <taxon>Metazoa</taxon>
        <taxon>Chordata</taxon>
        <taxon>Craniata</taxon>
        <taxon>Vertebrata</taxon>
        <taxon>Euteleostomi</taxon>
        <taxon>Actinopterygii</taxon>
        <taxon>Neopterygii</taxon>
        <taxon>Teleostei</taxon>
        <taxon>Ostariophysi</taxon>
        <taxon>Cypriniformes</taxon>
        <taxon>Cyprinidae</taxon>
        <taxon>Labeoninae</taxon>
        <taxon>Labeonini</taxon>
        <taxon>Cirrhinus</taxon>
    </lineage>
</organism>
<proteinExistence type="predicted"/>
<dbReference type="AlphaFoldDB" id="A0AA88TQ95"/>
<comment type="caution">
    <text evidence="1">The sequence shown here is derived from an EMBL/GenBank/DDBJ whole genome shotgun (WGS) entry which is preliminary data.</text>
</comment>
<dbReference type="Proteomes" id="UP001187343">
    <property type="component" value="Unassembled WGS sequence"/>
</dbReference>
<keyword evidence="2" id="KW-1185">Reference proteome</keyword>
<accession>A0AA88TQ95</accession>
<reference evidence="1" key="1">
    <citation type="submission" date="2023-08" db="EMBL/GenBank/DDBJ databases">
        <title>Chromosome-level Genome Assembly of mud carp (Cirrhinus molitorella).</title>
        <authorList>
            <person name="Liu H."/>
        </authorList>
    </citation>
    <scope>NUCLEOTIDE SEQUENCE</scope>
    <source>
        <strain evidence="1">Prfri</strain>
        <tissue evidence="1">Muscle</tissue>
    </source>
</reference>
<dbReference type="EMBL" id="JAUYZG010000009">
    <property type="protein sequence ID" value="KAK2898816.1"/>
    <property type="molecule type" value="Genomic_DNA"/>
</dbReference>